<evidence type="ECO:0000256" key="1">
    <source>
        <dbReference type="SAM" id="MobiDB-lite"/>
    </source>
</evidence>
<dbReference type="STRING" id="1416778.SAMN05443633_112100"/>
<dbReference type="AlphaFoldDB" id="A0A1M5IDM3"/>
<evidence type="ECO:0008006" key="5">
    <source>
        <dbReference type="Google" id="ProtNLM"/>
    </source>
</evidence>
<evidence type="ECO:0000256" key="2">
    <source>
        <dbReference type="SAM" id="Phobius"/>
    </source>
</evidence>
<keyword evidence="2" id="KW-0812">Transmembrane</keyword>
<gene>
    <name evidence="3" type="ORF">SAMN05443633_112100</name>
</gene>
<protein>
    <recommendedName>
        <fullName evidence="5">Nitrogen regulatory IIA protein</fullName>
    </recommendedName>
</protein>
<reference evidence="4" key="1">
    <citation type="submission" date="2016-11" db="EMBL/GenBank/DDBJ databases">
        <authorList>
            <person name="Varghese N."/>
            <person name="Submissions S."/>
        </authorList>
    </citation>
    <scope>NUCLEOTIDE SEQUENCE [LARGE SCALE GENOMIC DNA]</scope>
    <source>
        <strain evidence="4">DSM 27619</strain>
    </source>
</reference>
<evidence type="ECO:0000313" key="4">
    <source>
        <dbReference type="Proteomes" id="UP000184518"/>
    </source>
</evidence>
<keyword evidence="2" id="KW-0472">Membrane</keyword>
<organism evidence="3 4">
    <name type="scientific">Chryseobacterium arachidis</name>
    <dbReference type="NCBI Taxonomy" id="1416778"/>
    <lineage>
        <taxon>Bacteria</taxon>
        <taxon>Pseudomonadati</taxon>
        <taxon>Bacteroidota</taxon>
        <taxon>Flavobacteriia</taxon>
        <taxon>Flavobacteriales</taxon>
        <taxon>Weeksellaceae</taxon>
        <taxon>Chryseobacterium group</taxon>
        <taxon>Chryseobacterium</taxon>
    </lineage>
</organism>
<dbReference type="RefSeq" id="WP_072961712.1">
    <property type="nucleotide sequence ID" value="NZ_FQUT01000012.1"/>
</dbReference>
<evidence type="ECO:0000313" key="3">
    <source>
        <dbReference type="EMBL" id="SHG26372.1"/>
    </source>
</evidence>
<keyword evidence="4" id="KW-1185">Reference proteome</keyword>
<dbReference type="Proteomes" id="UP000184518">
    <property type="component" value="Unassembled WGS sequence"/>
</dbReference>
<dbReference type="EMBL" id="FQUT01000012">
    <property type="protein sequence ID" value="SHG26372.1"/>
    <property type="molecule type" value="Genomic_DNA"/>
</dbReference>
<accession>A0A1M5IDM3</accession>
<sequence length="95" mass="11131">MKNFRKKIEETLEKLDLKWRDLPLKTQFRYVILLFGFYLIVGIGVLVKVCYDLGREEGHMTIEHINSSGVLKDRSEDKDSVLTNSKNSENGRERK</sequence>
<keyword evidence="2" id="KW-1133">Transmembrane helix</keyword>
<proteinExistence type="predicted"/>
<feature type="transmembrane region" description="Helical" evidence="2">
    <location>
        <begin position="28"/>
        <end position="51"/>
    </location>
</feature>
<feature type="compositionally biased region" description="Basic and acidic residues" evidence="1">
    <location>
        <begin position="71"/>
        <end position="80"/>
    </location>
</feature>
<feature type="region of interest" description="Disordered" evidence="1">
    <location>
        <begin position="71"/>
        <end position="95"/>
    </location>
</feature>
<name>A0A1M5IDM3_9FLAO</name>
<dbReference type="OrthoDB" id="675530at2"/>